<dbReference type="AlphaFoldDB" id="A0A543FHL9"/>
<dbReference type="InterPro" id="IPR009057">
    <property type="entry name" value="Homeodomain-like_sf"/>
</dbReference>
<dbReference type="InterPro" id="IPR001647">
    <property type="entry name" value="HTH_TetR"/>
</dbReference>
<evidence type="ECO:0000313" key="6">
    <source>
        <dbReference type="EMBL" id="TQM33262.1"/>
    </source>
</evidence>
<evidence type="ECO:0000256" key="3">
    <source>
        <dbReference type="ARBA" id="ARBA00023163"/>
    </source>
</evidence>
<keyword evidence="1" id="KW-0805">Transcription regulation</keyword>
<dbReference type="Proteomes" id="UP000316331">
    <property type="component" value="Unassembled WGS sequence"/>
</dbReference>
<dbReference type="PANTHER" id="PTHR47506:SF3">
    <property type="entry name" value="HTH-TYPE TRANSCRIPTIONAL REGULATOR LMRA"/>
    <property type="match status" value="1"/>
</dbReference>
<dbReference type="InterPro" id="IPR036271">
    <property type="entry name" value="Tet_transcr_reg_TetR-rel_C_sf"/>
</dbReference>
<proteinExistence type="predicted"/>
<keyword evidence="2" id="KW-0238">DNA-binding</keyword>
<feature type="domain" description="HTH tetR-type" evidence="4">
    <location>
        <begin position="18"/>
        <end position="57"/>
    </location>
</feature>
<dbReference type="InterPro" id="IPR054156">
    <property type="entry name" value="YxaF_TetR_C"/>
</dbReference>
<dbReference type="SUPFAM" id="SSF46689">
    <property type="entry name" value="Homeodomain-like"/>
    <property type="match status" value="1"/>
</dbReference>
<accession>A0A543FHL9</accession>
<gene>
    <name evidence="6" type="ORF">FB390_4984</name>
</gene>
<dbReference type="Pfam" id="PF00440">
    <property type="entry name" value="TetR_N"/>
    <property type="match status" value="1"/>
</dbReference>
<evidence type="ECO:0000259" key="5">
    <source>
        <dbReference type="Pfam" id="PF21993"/>
    </source>
</evidence>
<dbReference type="Pfam" id="PF21993">
    <property type="entry name" value="TetR_C_13_2"/>
    <property type="match status" value="1"/>
</dbReference>
<dbReference type="EMBL" id="VFPG01000001">
    <property type="protein sequence ID" value="TQM33262.1"/>
    <property type="molecule type" value="Genomic_DNA"/>
</dbReference>
<evidence type="ECO:0000313" key="7">
    <source>
        <dbReference type="Proteomes" id="UP000316331"/>
    </source>
</evidence>
<dbReference type="SUPFAM" id="SSF48498">
    <property type="entry name" value="Tetracyclin repressor-like, C-terminal domain"/>
    <property type="match status" value="1"/>
</dbReference>
<evidence type="ECO:0000256" key="2">
    <source>
        <dbReference type="ARBA" id="ARBA00023125"/>
    </source>
</evidence>
<dbReference type="Gene3D" id="1.10.357.10">
    <property type="entry name" value="Tetracycline Repressor, domain 2"/>
    <property type="match status" value="1"/>
</dbReference>
<evidence type="ECO:0000256" key="1">
    <source>
        <dbReference type="ARBA" id="ARBA00023015"/>
    </source>
</evidence>
<feature type="domain" description="Transcriptional regulator LmrA/YxaF-like C-terminal" evidence="5">
    <location>
        <begin position="83"/>
        <end position="184"/>
    </location>
</feature>
<name>A0A543FHL9_9NOCA</name>
<keyword evidence="7" id="KW-1185">Reference proteome</keyword>
<reference evidence="6 7" key="1">
    <citation type="submission" date="2019-06" db="EMBL/GenBank/DDBJ databases">
        <title>Sequencing the genomes of 1000 actinobacteria strains.</title>
        <authorList>
            <person name="Klenk H.-P."/>
        </authorList>
    </citation>
    <scope>NUCLEOTIDE SEQUENCE [LARGE SCALE GENOMIC DNA]</scope>
    <source>
        <strain evidence="6 7">DSM 103495</strain>
    </source>
</reference>
<evidence type="ECO:0000259" key="4">
    <source>
        <dbReference type="Pfam" id="PF00440"/>
    </source>
</evidence>
<dbReference type="RefSeq" id="WP_246124190.1">
    <property type="nucleotide sequence ID" value="NZ_VFPG01000001.1"/>
</dbReference>
<comment type="caution">
    <text evidence="6">The sequence shown here is derived from an EMBL/GenBank/DDBJ whole genome shotgun (WGS) entry which is preliminary data.</text>
</comment>
<dbReference type="GO" id="GO:0003677">
    <property type="term" value="F:DNA binding"/>
    <property type="evidence" value="ECO:0007669"/>
    <property type="project" value="UniProtKB-KW"/>
</dbReference>
<dbReference type="PANTHER" id="PTHR47506">
    <property type="entry name" value="TRANSCRIPTIONAL REGULATORY PROTEIN"/>
    <property type="match status" value="1"/>
</dbReference>
<keyword evidence="3" id="KW-0804">Transcription</keyword>
<protein>
    <submittedName>
        <fullName evidence="6">TetR family transcriptional regulator</fullName>
    </submittedName>
</protein>
<organism evidence="6 7">
    <name type="scientific">Nocardia bhagyanarayanae</name>
    <dbReference type="NCBI Taxonomy" id="1215925"/>
    <lineage>
        <taxon>Bacteria</taxon>
        <taxon>Bacillati</taxon>
        <taxon>Actinomycetota</taxon>
        <taxon>Actinomycetes</taxon>
        <taxon>Mycobacteriales</taxon>
        <taxon>Nocardiaceae</taxon>
        <taxon>Nocardia</taxon>
    </lineage>
</organism>
<sequence>MSSERKGQLTSARMVDAMLDSIQSHGYAGTGINTVLAQAKAPRGSMYFHFPGGKEELGEQAIGKAAKQFQQLIADVTADAAGPGQLVTRIVEALIGLLVESDYALGCPVSVVTLEMGTHSDRLRTACATTYESWIAPVADYLMSAGHTADRARDLAETTLSTLEGAIILSRAARDTRPLASAARVLGPLLDQHATSTSESE</sequence>